<dbReference type="UniPathway" id="UPA00916">
    <property type="reaction ID" value="UER00889"/>
</dbReference>
<evidence type="ECO:0000256" key="3">
    <source>
        <dbReference type="ARBA" id="ARBA00016943"/>
    </source>
</evidence>
<dbReference type="Pfam" id="PF00294">
    <property type="entry name" value="PfkB"/>
    <property type="match status" value="1"/>
</dbReference>
<feature type="binding site" evidence="13">
    <location>
        <position position="292"/>
    </location>
    <ligand>
        <name>K(+)</name>
        <dbReference type="ChEBI" id="CHEBI:29103"/>
    </ligand>
</feature>
<sequence length="309" mass="32888">MSNTIAVVGSCMIDFITYSSRLPKIGETLIGNKYEQGFGGKGANQCVTAARLGASTVFVTSLGSDSLGKEYLEKLKTENVDVTHVKLQNNIHSGIAQIIVTETGENVIVIVPGANALLSPKDVVEAKEKIQAASVLVCQFESSLEATLEALKLYKGHGISIVNGAPAVKSVHPDILKLADIFCVNETEAELMTGIDHLTLKNAQDAVDKLFSLGCNTVIITFGAQGAIHASQSQKKFVHTPVEVVKAVDTTGAGDAFIGALAYFLAYHKDLPLEESIKRANKIAAQSVLKSGTQTSLPYRKDIPATLFE</sequence>
<keyword evidence="7 13" id="KW-0547">Nucleotide-binding</keyword>
<dbReference type="STRING" id="543379.A0A232FKH2"/>
<keyword evidence="10 13" id="KW-0460">Magnesium</keyword>
<keyword evidence="8 13" id="KW-0418">Kinase</keyword>
<dbReference type="InterPro" id="IPR002173">
    <property type="entry name" value="Carboh/pur_kinase_PfkB_CS"/>
</dbReference>
<dbReference type="InterPro" id="IPR002139">
    <property type="entry name" value="Ribo/fructo_kinase"/>
</dbReference>
<dbReference type="FunFam" id="3.40.1190.20:FF:000010">
    <property type="entry name" value="Ribokinase"/>
    <property type="match status" value="1"/>
</dbReference>
<dbReference type="NCBIfam" id="TIGR02152">
    <property type="entry name" value="D_ribokin_bact"/>
    <property type="match status" value="1"/>
</dbReference>
<feature type="binding site" evidence="13">
    <location>
        <position position="287"/>
    </location>
    <ligand>
        <name>K(+)</name>
        <dbReference type="ChEBI" id="CHEBI:29103"/>
    </ligand>
</feature>
<dbReference type="GO" id="GO:0004747">
    <property type="term" value="F:ribokinase activity"/>
    <property type="evidence" value="ECO:0007669"/>
    <property type="project" value="UniProtKB-UniRule"/>
</dbReference>
<evidence type="ECO:0000256" key="11">
    <source>
        <dbReference type="ARBA" id="ARBA00022958"/>
    </source>
</evidence>
<dbReference type="PROSITE" id="PS00584">
    <property type="entry name" value="PFKB_KINASES_2"/>
    <property type="match status" value="1"/>
</dbReference>
<organism evidence="15 16">
    <name type="scientific">Trichomalopsis sarcophagae</name>
    <dbReference type="NCBI Taxonomy" id="543379"/>
    <lineage>
        <taxon>Eukaryota</taxon>
        <taxon>Metazoa</taxon>
        <taxon>Ecdysozoa</taxon>
        <taxon>Arthropoda</taxon>
        <taxon>Hexapoda</taxon>
        <taxon>Insecta</taxon>
        <taxon>Pterygota</taxon>
        <taxon>Neoptera</taxon>
        <taxon>Endopterygota</taxon>
        <taxon>Hymenoptera</taxon>
        <taxon>Apocrita</taxon>
        <taxon>Proctotrupomorpha</taxon>
        <taxon>Chalcidoidea</taxon>
        <taxon>Pteromalidae</taxon>
        <taxon>Pteromalinae</taxon>
        <taxon>Trichomalopsis</taxon>
    </lineage>
</organism>
<dbReference type="GO" id="GO:0005524">
    <property type="term" value="F:ATP binding"/>
    <property type="evidence" value="ECO:0007669"/>
    <property type="project" value="UniProtKB-UniRule"/>
</dbReference>
<feature type="binding site" evidence="13">
    <location>
        <position position="296"/>
    </location>
    <ligand>
        <name>K(+)</name>
        <dbReference type="ChEBI" id="CHEBI:29103"/>
    </ligand>
</feature>
<dbReference type="HAMAP" id="MF_01987">
    <property type="entry name" value="Ribokinase"/>
    <property type="match status" value="1"/>
</dbReference>
<dbReference type="OrthoDB" id="415590at2759"/>
<feature type="binding site" evidence="13">
    <location>
        <begin position="221"/>
        <end position="226"/>
    </location>
    <ligand>
        <name>ATP</name>
        <dbReference type="ChEBI" id="CHEBI:30616"/>
    </ligand>
</feature>
<dbReference type="PANTHER" id="PTHR10584:SF166">
    <property type="entry name" value="RIBOKINASE"/>
    <property type="match status" value="1"/>
</dbReference>
<dbReference type="GO" id="GO:0005829">
    <property type="term" value="C:cytosol"/>
    <property type="evidence" value="ECO:0007669"/>
    <property type="project" value="TreeGrafter"/>
</dbReference>
<comment type="activity regulation">
    <text evidence="13">Activated by a monovalent cation that binds near, but not in, the active site. The most likely occupant of the site in vivo is potassium. Ion binding induces a conformational change that may alter substrate affinity.</text>
</comment>
<comment type="function">
    <text evidence="13">Catalyzes the phosphorylation of ribose at O-5 in a reaction requiring ATP and magnesium. The resulting D-ribose-5-phosphate can then be used either for sythesis of nucleotides, histidine, and tryptophan, or as a component of the pentose phosphate pathway.</text>
</comment>
<dbReference type="InterPro" id="IPR011611">
    <property type="entry name" value="PfkB_dom"/>
</dbReference>
<evidence type="ECO:0000256" key="2">
    <source>
        <dbReference type="ARBA" id="ARBA00012035"/>
    </source>
</evidence>
<dbReference type="Proteomes" id="UP000215335">
    <property type="component" value="Unassembled WGS sequence"/>
</dbReference>
<dbReference type="EC" id="2.7.1.15" evidence="2 13"/>
<dbReference type="InterPro" id="IPR029056">
    <property type="entry name" value="Ribokinase-like"/>
</dbReference>
<feature type="binding site" evidence="13">
    <location>
        <position position="251"/>
    </location>
    <ligand>
        <name>K(+)</name>
        <dbReference type="ChEBI" id="CHEBI:29103"/>
    </ligand>
</feature>
<protein>
    <recommendedName>
        <fullName evidence="3 13">Ribokinase</fullName>
        <shortName evidence="13">RK</shortName>
        <ecNumber evidence="2 13">2.7.1.15</ecNumber>
    </recommendedName>
</protein>
<dbReference type="GO" id="GO:0005634">
    <property type="term" value="C:nucleus"/>
    <property type="evidence" value="ECO:0007669"/>
    <property type="project" value="UniProtKB-SubCell"/>
</dbReference>
<feature type="binding site" evidence="13">
    <location>
        <begin position="40"/>
        <end position="44"/>
    </location>
    <ligand>
        <name>substrate</name>
    </ligand>
</feature>
<comment type="subcellular location">
    <subcellularLocation>
        <location evidence="13">Cytoplasm</location>
    </subcellularLocation>
    <subcellularLocation>
        <location evidence="13">Nucleus</location>
    </subcellularLocation>
</comment>
<feature type="binding site" evidence="13">
    <location>
        <position position="281"/>
    </location>
    <ligand>
        <name>ATP</name>
        <dbReference type="ChEBI" id="CHEBI:30616"/>
    </ligand>
</feature>
<evidence type="ECO:0000313" key="16">
    <source>
        <dbReference type="Proteomes" id="UP000215335"/>
    </source>
</evidence>
<reference evidence="15 16" key="1">
    <citation type="journal article" date="2017" name="Curr. Biol.">
        <title>The Evolution of Venom by Co-option of Single-Copy Genes.</title>
        <authorList>
            <person name="Martinson E.O."/>
            <person name="Mrinalini"/>
            <person name="Kelkar Y.D."/>
            <person name="Chang C.H."/>
            <person name="Werren J.H."/>
        </authorList>
    </citation>
    <scope>NUCLEOTIDE SEQUENCE [LARGE SCALE GENOMIC DNA]</scope>
    <source>
        <strain evidence="15 16">Alberta</strain>
        <tissue evidence="15">Whole body</tissue>
    </source>
</reference>
<evidence type="ECO:0000313" key="15">
    <source>
        <dbReference type="EMBL" id="OXU31165.1"/>
    </source>
</evidence>
<name>A0A232FKH2_9HYME</name>
<comment type="caution">
    <text evidence="13">Lacks conserved residue(s) required for the propagation of feature annotation.</text>
</comment>
<keyword evidence="12 13" id="KW-0119">Carbohydrate metabolism</keyword>
<comment type="caution">
    <text evidence="15">The sequence shown here is derived from an EMBL/GenBank/DDBJ whole genome shotgun (WGS) entry which is preliminary data.</text>
</comment>
<keyword evidence="9 13" id="KW-0067">ATP-binding</keyword>
<keyword evidence="13" id="KW-0539">Nucleus</keyword>
<evidence type="ECO:0000256" key="6">
    <source>
        <dbReference type="ARBA" id="ARBA00022723"/>
    </source>
</evidence>
<dbReference type="SUPFAM" id="SSF53613">
    <property type="entry name" value="Ribokinase-like"/>
    <property type="match status" value="1"/>
</dbReference>
<feature type="binding site" evidence="13">
    <location>
        <position position="290"/>
    </location>
    <ligand>
        <name>K(+)</name>
        <dbReference type="ChEBI" id="CHEBI:29103"/>
    </ligand>
</feature>
<proteinExistence type="inferred from homology"/>
<evidence type="ECO:0000256" key="7">
    <source>
        <dbReference type="ARBA" id="ARBA00022741"/>
    </source>
</evidence>
<evidence type="ECO:0000256" key="5">
    <source>
        <dbReference type="ARBA" id="ARBA00022679"/>
    </source>
</evidence>
<feature type="binding site" evidence="13">
    <location>
        <position position="249"/>
    </location>
    <ligand>
        <name>K(+)</name>
        <dbReference type="ChEBI" id="CHEBI:29103"/>
    </ligand>
</feature>
<feature type="binding site" evidence="13">
    <location>
        <position position="185"/>
    </location>
    <ligand>
        <name>ATP</name>
        <dbReference type="ChEBI" id="CHEBI:30616"/>
    </ligand>
</feature>
<comment type="similarity">
    <text evidence="1">Belongs to the carbohydrate kinase pfkB family.</text>
</comment>
<evidence type="ECO:0000256" key="4">
    <source>
        <dbReference type="ARBA" id="ARBA00022490"/>
    </source>
</evidence>
<accession>A0A232FKH2</accession>
<gene>
    <name evidence="15" type="ORF">TSAR_006477</name>
</gene>
<evidence type="ECO:0000256" key="10">
    <source>
        <dbReference type="ARBA" id="ARBA00022842"/>
    </source>
</evidence>
<dbReference type="CDD" id="cd01174">
    <property type="entry name" value="ribokinase"/>
    <property type="match status" value="1"/>
</dbReference>
<keyword evidence="16" id="KW-1185">Reference proteome</keyword>
<dbReference type="Gene3D" id="3.40.1190.20">
    <property type="match status" value="1"/>
</dbReference>
<feature type="binding site" evidence="13">
    <location>
        <position position="141"/>
    </location>
    <ligand>
        <name>substrate</name>
    </ligand>
</feature>
<feature type="domain" description="Carbohydrate kinase PfkB" evidence="14">
    <location>
        <begin position="4"/>
        <end position="298"/>
    </location>
</feature>
<evidence type="ECO:0000256" key="9">
    <source>
        <dbReference type="ARBA" id="ARBA00022840"/>
    </source>
</evidence>
<comment type="pathway">
    <text evidence="13">Carbohydrate metabolism; D-ribose degradation; D-ribose 5-phosphate from beta-D-ribopyranose: step 2/2.</text>
</comment>
<evidence type="ECO:0000256" key="8">
    <source>
        <dbReference type="ARBA" id="ARBA00022777"/>
    </source>
</evidence>
<dbReference type="EMBL" id="NNAY01000080">
    <property type="protein sequence ID" value="OXU31165.1"/>
    <property type="molecule type" value="Genomic_DNA"/>
</dbReference>
<keyword evidence="11 13" id="KW-0630">Potassium</keyword>
<comment type="subunit">
    <text evidence="13">Homodimer.</text>
</comment>
<keyword evidence="5 13" id="KW-0808">Transferase</keyword>
<comment type="cofactor">
    <cofactor evidence="13">
        <name>Mg(2+)</name>
        <dbReference type="ChEBI" id="CHEBI:18420"/>
    </cofactor>
    <text evidence="13">Requires a divalent cation, most likely magnesium in vivo, as an electrophilic catalyst to aid phosphoryl group transfer. It is the chelate of the metal and the nucleotide that is the actual substrate.</text>
</comment>
<evidence type="ECO:0000256" key="1">
    <source>
        <dbReference type="ARBA" id="ARBA00005380"/>
    </source>
</evidence>
<evidence type="ECO:0000259" key="14">
    <source>
        <dbReference type="Pfam" id="PF00294"/>
    </source>
</evidence>
<feature type="binding site" evidence="13">
    <location>
        <begin position="12"/>
        <end position="14"/>
    </location>
    <ligand>
        <name>substrate</name>
    </ligand>
</feature>
<dbReference type="GO" id="GO:0046872">
    <property type="term" value="F:metal ion binding"/>
    <property type="evidence" value="ECO:0007669"/>
    <property type="project" value="UniProtKB-KW"/>
</dbReference>
<evidence type="ECO:0000256" key="13">
    <source>
        <dbReference type="HAMAP-Rule" id="MF_03215"/>
    </source>
</evidence>
<keyword evidence="4 13" id="KW-0963">Cytoplasm</keyword>
<evidence type="ECO:0000256" key="12">
    <source>
        <dbReference type="ARBA" id="ARBA00023277"/>
    </source>
</evidence>
<keyword evidence="6 13" id="KW-0479">Metal-binding</keyword>
<comment type="catalytic activity">
    <reaction evidence="13">
        <text>D-ribose + ATP = D-ribose 5-phosphate + ADP + H(+)</text>
        <dbReference type="Rhea" id="RHEA:13697"/>
        <dbReference type="ChEBI" id="CHEBI:15378"/>
        <dbReference type="ChEBI" id="CHEBI:30616"/>
        <dbReference type="ChEBI" id="CHEBI:47013"/>
        <dbReference type="ChEBI" id="CHEBI:78346"/>
        <dbReference type="ChEBI" id="CHEBI:456216"/>
        <dbReference type="EC" id="2.7.1.15"/>
    </reaction>
</comment>
<dbReference type="PANTHER" id="PTHR10584">
    <property type="entry name" value="SUGAR KINASE"/>
    <property type="match status" value="1"/>
</dbReference>
<dbReference type="InterPro" id="IPR011877">
    <property type="entry name" value="Ribokinase"/>
</dbReference>
<dbReference type="AlphaFoldDB" id="A0A232FKH2"/>
<feature type="active site" description="Proton acceptor" evidence="13">
    <location>
        <position position="255"/>
    </location>
</feature>
<dbReference type="PRINTS" id="PR00990">
    <property type="entry name" value="RIBOKINASE"/>
</dbReference>
<feature type="binding site" evidence="13">
    <location>
        <begin position="254"/>
        <end position="255"/>
    </location>
    <ligand>
        <name>ATP</name>
        <dbReference type="ChEBI" id="CHEBI:30616"/>
    </ligand>
</feature>
<feature type="binding site" evidence="13">
    <location>
        <position position="255"/>
    </location>
    <ligand>
        <name>substrate</name>
    </ligand>
</feature>
<dbReference type="GO" id="GO:0019303">
    <property type="term" value="P:D-ribose catabolic process"/>
    <property type="evidence" value="ECO:0007669"/>
    <property type="project" value="UniProtKB-UniRule"/>
</dbReference>
<comment type="similarity">
    <text evidence="13">Belongs to the carbohydrate kinase PfkB family. Ribokinase subfamily.</text>
</comment>